<keyword evidence="2" id="KW-0175">Coiled coil</keyword>
<feature type="repeat" description="TPR" evidence="1">
    <location>
        <begin position="131"/>
        <end position="164"/>
    </location>
</feature>
<name>A0ABR9ZQL0_9FIRM</name>
<dbReference type="SMART" id="SM00065">
    <property type="entry name" value="GAF"/>
    <property type="match status" value="1"/>
</dbReference>
<dbReference type="InterPro" id="IPR000160">
    <property type="entry name" value="GGDEF_dom"/>
</dbReference>
<dbReference type="Gene3D" id="1.25.40.10">
    <property type="entry name" value="Tetratricopeptide repeat domain"/>
    <property type="match status" value="1"/>
</dbReference>
<evidence type="ECO:0000259" key="3">
    <source>
        <dbReference type="PROSITE" id="PS50887"/>
    </source>
</evidence>
<organism evidence="4 5">
    <name type="scientific">Fusibacter ferrireducens</name>
    <dbReference type="NCBI Taxonomy" id="2785058"/>
    <lineage>
        <taxon>Bacteria</taxon>
        <taxon>Bacillati</taxon>
        <taxon>Bacillota</taxon>
        <taxon>Clostridia</taxon>
        <taxon>Eubacteriales</taxon>
        <taxon>Eubacteriales Family XII. Incertae Sedis</taxon>
        <taxon>Fusibacter</taxon>
    </lineage>
</organism>
<protein>
    <submittedName>
        <fullName evidence="4">Diguanylate cyclase</fullName>
    </submittedName>
</protein>
<dbReference type="EMBL" id="JADKNH010000003">
    <property type="protein sequence ID" value="MBF4692752.1"/>
    <property type="molecule type" value="Genomic_DNA"/>
</dbReference>
<dbReference type="InterPro" id="IPR003018">
    <property type="entry name" value="GAF"/>
</dbReference>
<feature type="domain" description="GGDEF" evidence="3">
    <location>
        <begin position="565"/>
        <end position="703"/>
    </location>
</feature>
<dbReference type="PROSITE" id="PS50005">
    <property type="entry name" value="TPR"/>
    <property type="match status" value="2"/>
</dbReference>
<dbReference type="CDD" id="cd01949">
    <property type="entry name" value="GGDEF"/>
    <property type="match status" value="1"/>
</dbReference>
<dbReference type="InterPro" id="IPR050469">
    <property type="entry name" value="Diguanylate_Cyclase"/>
</dbReference>
<dbReference type="InterPro" id="IPR043128">
    <property type="entry name" value="Rev_trsase/Diguanyl_cyclase"/>
</dbReference>
<dbReference type="InterPro" id="IPR029787">
    <property type="entry name" value="Nucleotide_cyclase"/>
</dbReference>
<dbReference type="SMART" id="SM00028">
    <property type="entry name" value="TPR"/>
    <property type="match status" value="3"/>
</dbReference>
<dbReference type="InterPro" id="IPR011990">
    <property type="entry name" value="TPR-like_helical_dom_sf"/>
</dbReference>
<dbReference type="InterPro" id="IPR019734">
    <property type="entry name" value="TPR_rpt"/>
</dbReference>
<keyword evidence="5" id="KW-1185">Reference proteome</keyword>
<dbReference type="SMART" id="SM00267">
    <property type="entry name" value="GGDEF"/>
    <property type="match status" value="1"/>
</dbReference>
<gene>
    <name evidence="4" type="ORF">ISU02_06460</name>
</gene>
<dbReference type="SUPFAM" id="SSF55073">
    <property type="entry name" value="Nucleotide cyclase"/>
    <property type="match status" value="1"/>
</dbReference>
<dbReference type="Gene3D" id="3.30.70.270">
    <property type="match status" value="1"/>
</dbReference>
<accession>A0ABR9ZQL0</accession>
<proteinExistence type="predicted"/>
<feature type="repeat" description="TPR" evidence="1">
    <location>
        <begin position="90"/>
        <end position="123"/>
    </location>
</feature>
<dbReference type="Gene3D" id="3.30.450.40">
    <property type="match status" value="1"/>
</dbReference>
<evidence type="ECO:0000313" key="4">
    <source>
        <dbReference type="EMBL" id="MBF4692752.1"/>
    </source>
</evidence>
<dbReference type="PROSITE" id="PS50887">
    <property type="entry name" value="GGDEF"/>
    <property type="match status" value="1"/>
</dbReference>
<sequence length="703" mass="81072">MTTYSSIVAMCNRINDEAENGDQITHRVKLNSLKSLLKTLDQISDDALKARTLANYARELLFVGEVASAHDAALKALDLARNLEDKDLNLKAINTLGNVHNQAGRFALALDYYHQGLRLTEYKDQKVNYKSTLINNIATVYNSMGMKEKAINYYYEAFELARKEFNIKSQYLVAYNIVDLHLEQKQLNEVPTYLNKMAVCLKSVKYLEGLYFIVLSKYLSIQEQYKDAETELKKAELLFEAEEDLIGLNAVIFERVKQLYRTGRVEDAFVLCQKVVENSEKIDDHEILRNALKMCCYLTEKLELVDIGFENYRKLINYDEKLMQNLYEASIFQLTEKTEIELNEKIKENNEKLFENMRFIHEVSKDISKEQDYDTLIELIIQKLKSFVACDAIVIGLYDKEKALITRRTMYHDGEISSTYDISVSNKSSLAAWTIRNEKEVYTGRNTQLKLYDFESLNVNFLEITVPYETVFYVPLVNDNEVIGVFSLQKYEPNGFDYYELEMIRVFSSYISIAITNALKSEQMKILNRTLEHISRRDGLSGLLNRNALNEDVKKILNTVRADDLEIATILCDIDFFKEYNDQYGHLEGDHAIKSISDVIFKEASVFTPYVYRFGGDEFLVIIPNADYEKVKTLANKMLVGVNELNILHKDVGVNKRVSISIGVAIFEHYDVDTSEDLLLKNADIALYGSKRVGRNQVQIIKF</sequence>
<dbReference type="Pfam" id="PF13185">
    <property type="entry name" value="GAF_2"/>
    <property type="match status" value="1"/>
</dbReference>
<dbReference type="InterPro" id="IPR029016">
    <property type="entry name" value="GAF-like_dom_sf"/>
</dbReference>
<dbReference type="SUPFAM" id="SSF55781">
    <property type="entry name" value="GAF domain-like"/>
    <property type="match status" value="1"/>
</dbReference>
<dbReference type="PANTHER" id="PTHR45138:SF9">
    <property type="entry name" value="DIGUANYLATE CYCLASE DGCM-RELATED"/>
    <property type="match status" value="1"/>
</dbReference>
<dbReference type="RefSeq" id="WP_194700991.1">
    <property type="nucleotide sequence ID" value="NZ_JADKNH010000003.1"/>
</dbReference>
<evidence type="ECO:0000313" key="5">
    <source>
        <dbReference type="Proteomes" id="UP000614200"/>
    </source>
</evidence>
<evidence type="ECO:0000256" key="1">
    <source>
        <dbReference type="PROSITE-ProRule" id="PRU00339"/>
    </source>
</evidence>
<comment type="caution">
    <text evidence="4">The sequence shown here is derived from an EMBL/GenBank/DDBJ whole genome shotgun (WGS) entry which is preliminary data.</text>
</comment>
<feature type="coiled-coil region" evidence="2">
    <location>
        <begin position="218"/>
        <end position="245"/>
    </location>
</feature>
<dbReference type="NCBIfam" id="TIGR00254">
    <property type="entry name" value="GGDEF"/>
    <property type="match status" value="1"/>
</dbReference>
<dbReference type="Pfam" id="PF00990">
    <property type="entry name" value="GGDEF"/>
    <property type="match status" value="1"/>
</dbReference>
<dbReference type="SUPFAM" id="SSF48452">
    <property type="entry name" value="TPR-like"/>
    <property type="match status" value="2"/>
</dbReference>
<dbReference type="Pfam" id="PF13424">
    <property type="entry name" value="TPR_12"/>
    <property type="match status" value="1"/>
</dbReference>
<evidence type="ECO:0000256" key="2">
    <source>
        <dbReference type="SAM" id="Coils"/>
    </source>
</evidence>
<reference evidence="4 5" key="1">
    <citation type="submission" date="2020-11" db="EMBL/GenBank/DDBJ databases">
        <title>Fusibacter basophilias sp. nov.</title>
        <authorList>
            <person name="Qiu D."/>
        </authorList>
    </citation>
    <scope>NUCLEOTIDE SEQUENCE [LARGE SCALE GENOMIC DNA]</scope>
    <source>
        <strain evidence="4 5">Q10-2</strain>
    </source>
</reference>
<keyword evidence="1" id="KW-0802">TPR repeat</keyword>
<dbReference type="PANTHER" id="PTHR45138">
    <property type="entry name" value="REGULATORY COMPONENTS OF SENSORY TRANSDUCTION SYSTEM"/>
    <property type="match status" value="1"/>
</dbReference>
<dbReference type="Proteomes" id="UP000614200">
    <property type="component" value="Unassembled WGS sequence"/>
</dbReference>